<protein>
    <submittedName>
        <fullName evidence="2">Short chain fatty acids transporter</fullName>
    </submittedName>
</protein>
<dbReference type="AlphaFoldDB" id="L0K3T5"/>
<dbReference type="RefSeq" id="WP_015323373.1">
    <property type="nucleotide sequence ID" value="NC_019976.1"/>
</dbReference>
<feature type="transmembrane region" description="Helical" evidence="1">
    <location>
        <begin position="343"/>
        <end position="364"/>
    </location>
</feature>
<keyword evidence="2" id="KW-0614">Plasmid</keyword>
<dbReference type="GeneID" id="14405976"/>
<proteinExistence type="predicted"/>
<sequence length="489" mass="52793">MSASDTEGSVIERFGYRLSGIIERWMPNPFLFAILLTYLVFIAGLVLNQTGTIEPPNGNGSVGPVEMIDFWFGGFWGFLDFSMQMVVILMTGFVLAYHPAANNLLVRLAKLPNTPAQAVVLVAGFSMAVAWIHWGFSLILGAIFAREMGKVAHERGINVHYPLLCVAGYMGLGLTWHWGWSGSAPLLLTDETEVGEGTAFAIVPEPVPVTETIIHPYTISLTLLSILFAVAVLYLITPSGERARGITEYIPEDELYETATDGGDPASESNDAATDEMVPAERINNSRVLGGLFALAGVAYVLWILVTDGIEVWDLNTINFAFLMAGILVWTNPSTYRDKFGEASSAAAGIILLFPFFAGIQGMMADSGLAGALAELIIGLSTTETFPVFAWLAAALLNLFVPSGGGQWIVMGPSILEAADQLGVEFGHATMAFAVGEAHTNLLNPFWAIPLLAITRIKAREMFGYAAVMLLALFPFLAIVLYLLPYGMF</sequence>
<dbReference type="PANTHER" id="PTHR41983">
    <property type="entry name" value="SHORT-CHAIN FATTY ACID TRANSPORTER-RELATED"/>
    <property type="match status" value="1"/>
</dbReference>
<keyword evidence="1" id="KW-0472">Membrane</keyword>
<keyword evidence="3" id="KW-1185">Reference proteome</keyword>
<dbReference type="HOGENOM" id="CLU_037744_0_0_2"/>
<evidence type="ECO:0000313" key="3">
    <source>
        <dbReference type="Proteomes" id="UP000010878"/>
    </source>
</evidence>
<reference evidence="2 3" key="1">
    <citation type="submission" date="2012-11" db="EMBL/GenBank/DDBJ databases">
        <title>FINISHED of Natronococcus occultus SP4, DSM 3396.</title>
        <authorList>
            <consortium name="DOE Joint Genome Institute"/>
            <person name="Eisen J."/>
            <person name="Huntemann M."/>
            <person name="Wei C.-L."/>
            <person name="Han J."/>
            <person name="Detter J.C."/>
            <person name="Han C."/>
            <person name="Tapia R."/>
            <person name="Chen A."/>
            <person name="Kyrpides N."/>
            <person name="Mavromatis K."/>
            <person name="Markowitz V."/>
            <person name="Szeto E."/>
            <person name="Ivanova N."/>
            <person name="Mikhailova N."/>
            <person name="Ovchinnikova G."/>
            <person name="Pagani I."/>
            <person name="Pati A."/>
            <person name="Goodwin L."/>
            <person name="Nordberg H.P."/>
            <person name="Cantor M.N."/>
            <person name="Hua S.X."/>
            <person name="Woyke T."/>
            <person name="Eisen J."/>
            <person name="Klenk H.-P."/>
            <person name="Klenk H.-P."/>
        </authorList>
    </citation>
    <scope>NUCLEOTIDE SEQUENCE [LARGE SCALE GENOMIC DNA]</scope>
    <source>
        <strain evidence="2 3">SP4</strain>
        <plasmid evidence="3">Plasmid 2</plasmid>
    </source>
</reference>
<dbReference type="OrthoDB" id="296827at2157"/>
<evidence type="ECO:0000313" key="2">
    <source>
        <dbReference type="EMBL" id="AGB39942.1"/>
    </source>
</evidence>
<feature type="transmembrane region" description="Helical" evidence="1">
    <location>
        <begin position="312"/>
        <end position="331"/>
    </location>
</feature>
<geneLocation type="plasmid" evidence="2">
    <name>2</name>
</geneLocation>
<keyword evidence="1" id="KW-0812">Transmembrane</keyword>
<evidence type="ECO:0000256" key="1">
    <source>
        <dbReference type="SAM" id="Phobius"/>
    </source>
</evidence>
<accession>L0K3T5</accession>
<feature type="transmembrane region" description="Helical" evidence="1">
    <location>
        <begin position="214"/>
        <end position="236"/>
    </location>
</feature>
<feature type="transmembrane region" description="Helical" evidence="1">
    <location>
        <begin position="288"/>
        <end position="306"/>
    </location>
</feature>
<gene>
    <name evidence="2" type="ORF">Natoc_4250</name>
</gene>
<feature type="transmembrane region" description="Helical" evidence="1">
    <location>
        <begin position="462"/>
        <end position="484"/>
    </location>
</feature>
<feature type="transmembrane region" description="Helical" evidence="1">
    <location>
        <begin position="68"/>
        <end position="98"/>
    </location>
</feature>
<dbReference type="InterPro" id="IPR006160">
    <property type="entry name" value="SCFA_transpt_AtoE"/>
</dbReference>
<feature type="transmembrane region" description="Helical" evidence="1">
    <location>
        <begin position="157"/>
        <end position="178"/>
    </location>
</feature>
<name>L0K3T5_9EURY</name>
<dbReference type="Proteomes" id="UP000010878">
    <property type="component" value="Plasmid 2"/>
</dbReference>
<dbReference type="EMBL" id="CP003931">
    <property type="protein sequence ID" value="AGB39942.1"/>
    <property type="molecule type" value="Genomic_DNA"/>
</dbReference>
<feature type="transmembrane region" description="Helical" evidence="1">
    <location>
        <begin position="30"/>
        <end position="47"/>
    </location>
</feature>
<dbReference type="GO" id="GO:0005886">
    <property type="term" value="C:plasma membrane"/>
    <property type="evidence" value="ECO:0007669"/>
    <property type="project" value="TreeGrafter"/>
</dbReference>
<feature type="transmembrane region" description="Helical" evidence="1">
    <location>
        <begin position="376"/>
        <end position="401"/>
    </location>
</feature>
<keyword evidence="1" id="KW-1133">Transmembrane helix</keyword>
<dbReference type="KEGG" id="nou:Natoc_4250"/>
<feature type="transmembrane region" description="Helical" evidence="1">
    <location>
        <begin position="118"/>
        <end position="145"/>
    </location>
</feature>
<dbReference type="Pfam" id="PF02667">
    <property type="entry name" value="SCFA_trans"/>
    <property type="match status" value="1"/>
</dbReference>
<dbReference type="PANTHER" id="PTHR41983:SF2">
    <property type="entry name" value="SHORT-CHAIN FATTY ACID TRANSPORTER-RELATED"/>
    <property type="match status" value="1"/>
</dbReference>
<organism evidence="2 3">
    <name type="scientific">Natronococcus occultus SP4</name>
    <dbReference type="NCBI Taxonomy" id="694430"/>
    <lineage>
        <taxon>Archaea</taxon>
        <taxon>Methanobacteriati</taxon>
        <taxon>Methanobacteriota</taxon>
        <taxon>Stenosarchaea group</taxon>
        <taxon>Halobacteria</taxon>
        <taxon>Halobacteriales</taxon>
        <taxon>Natrialbaceae</taxon>
        <taxon>Natronococcus</taxon>
    </lineage>
</organism>